<protein>
    <submittedName>
        <fullName evidence="6">Putative Zn-dependent peptidase</fullName>
    </submittedName>
</protein>
<dbReference type="InterPro" id="IPR050361">
    <property type="entry name" value="MPP/UQCRC_Complex"/>
</dbReference>
<dbReference type="InterPro" id="IPR007863">
    <property type="entry name" value="Peptidase_M16_C"/>
</dbReference>
<name>A0A7W5H251_9PORP</name>
<feature type="domain" description="Peptidase M16 C-terminal" evidence="5">
    <location>
        <begin position="166"/>
        <end position="341"/>
    </location>
</feature>
<evidence type="ECO:0000313" key="6">
    <source>
        <dbReference type="EMBL" id="MBB3187052.1"/>
    </source>
</evidence>
<dbReference type="GO" id="GO:0004222">
    <property type="term" value="F:metalloendopeptidase activity"/>
    <property type="evidence" value="ECO:0007669"/>
    <property type="project" value="InterPro"/>
</dbReference>
<dbReference type="Pfam" id="PF00675">
    <property type="entry name" value="Peptidase_M16"/>
    <property type="match status" value="1"/>
</dbReference>
<dbReference type="Gene3D" id="3.30.830.10">
    <property type="entry name" value="Metalloenzyme, LuxS/M16 peptidase-like"/>
    <property type="match status" value="2"/>
</dbReference>
<dbReference type="PANTHER" id="PTHR11851:SF49">
    <property type="entry name" value="MITOCHONDRIAL-PROCESSING PEPTIDASE SUBUNIT ALPHA"/>
    <property type="match status" value="1"/>
</dbReference>
<evidence type="ECO:0000259" key="5">
    <source>
        <dbReference type="Pfam" id="PF05193"/>
    </source>
</evidence>
<accession>A0A7W5H251</accession>
<organism evidence="6 7">
    <name type="scientific">Microbacter margulisiae</name>
    <dbReference type="NCBI Taxonomy" id="1350067"/>
    <lineage>
        <taxon>Bacteria</taxon>
        <taxon>Pseudomonadati</taxon>
        <taxon>Bacteroidota</taxon>
        <taxon>Bacteroidia</taxon>
        <taxon>Bacteroidales</taxon>
        <taxon>Porphyromonadaceae</taxon>
        <taxon>Microbacter</taxon>
    </lineage>
</organism>
<dbReference type="RefSeq" id="WP_183412866.1">
    <property type="nucleotide sequence ID" value="NZ_JACHYB010000001.1"/>
</dbReference>
<dbReference type="Proteomes" id="UP000544222">
    <property type="component" value="Unassembled WGS sequence"/>
</dbReference>
<dbReference type="Pfam" id="PF05193">
    <property type="entry name" value="Peptidase_M16_C"/>
    <property type="match status" value="1"/>
</dbReference>
<dbReference type="InterPro" id="IPR011765">
    <property type="entry name" value="Pept_M16_N"/>
</dbReference>
<evidence type="ECO:0000256" key="2">
    <source>
        <dbReference type="ARBA" id="ARBA00007261"/>
    </source>
</evidence>
<comment type="cofactor">
    <cofactor evidence="1">
        <name>Zn(2+)</name>
        <dbReference type="ChEBI" id="CHEBI:29105"/>
    </cofactor>
</comment>
<evidence type="ECO:0000313" key="7">
    <source>
        <dbReference type="Proteomes" id="UP000544222"/>
    </source>
</evidence>
<evidence type="ECO:0000259" key="4">
    <source>
        <dbReference type="Pfam" id="PF00675"/>
    </source>
</evidence>
<dbReference type="EMBL" id="JACHYB010000001">
    <property type="protein sequence ID" value="MBB3187052.1"/>
    <property type="molecule type" value="Genomic_DNA"/>
</dbReference>
<dbReference type="SUPFAM" id="SSF63411">
    <property type="entry name" value="LuxS/MPP-like metallohydrolase"/>
    <property type="match status" value="2"/>
</dbReference>
<dbReference type="GO" id="GO:0046872">
    <property type="term" value="F:metal ion binding"/>
    <property type="evidence" value="ECO:0007669"/>
    <property type="project" value="InterPro"/>
</dbReference>
<dbReference type="PROSITE" id="PS00143">
    <property type="entry name" value="INSULINASE"/>
    <property type="match status" value="1"/>
</dbReference>
<feature type="domain" description="Peptidase M16 N-terminal" evidence="4">
    <location>
        <begin position="20"/>
        <end position="158"/>
    </location>
</feature>
<keyword evidence="7" id="KW-1185">Reference proteome</keyword>
<comment type="caution">
    <text evidence="6">The sequence shown here is derived from an EMBL/GenBank/DDBJ whole genome shotgun (WGS) entry which is preliminary data.</text>
</comment>
<proteinExistence type="inferred from homology"/>
<comment type="similarity">
    <text evidence="2 3">Belongs to the peptidase M16 family.</text>
</comment>
<dbReference type="InterPro" id="IPR011249">
    <property type="entry name" value="Metalloenz_LuxS/M16"/>
</dbReference>
<evidence type="ECO:0000256" key="3">
    <source>
        <dbReference type="RuleBase" id="RU004447"/>
    </source>
</evidence>
<sequence length="407" mass="46433">MQYFTHTLSNGLRLVHLPDNSPVSYCGFAINAGTRDELSSQHGIAHFIEHMLFKGTKHRKAWHILNSMETEGGELNAYTTKEETFVYAVFLETAIEKAVDLLADMVGNSIFPQKEMGKESDIILDEIESYNDSPSELIFDEFEQLLFDSYPIGRNILGSPESISTFTQSDLVTFHTAHYHSERMVFFSFGKTDFQKIIRLGEKYLTAIPVSTKPYIRTPPQVYIPKNEVFHKETHQEHYILGNRAYSLSHPNRTAFYLLNNILGGPGMNSLLNLSLRERSGLVYQIESNYTPYTDTGTFTIYYGTDPKNHKKCHALVYKELDKLKDKPLSEKSLVKAKHQLMGQLAIASENKESIALSFGRSLLQMGTFESLNDIMTNLQHVTVFDLQKLAQEIFDDNQLTSLLYHD</sequence>
<dbReference type="GO" id="GO:0006508">
    <property type="term" value="P:proteolysis"/>
    <property type="evidence" value="ECO:0007669"/>
    <property type="project" value="InterPro"/>
</dbReference>
<gene>
    <name evidence="6" type="ORF">FHX64_001215</name>
</gene>
<dbReference type="InterPro" id="IPR001431">
    <property type="entry name" value="Pept_M16_Zn_BS"/>
</dbReference>
<dbReference type="PANTHER" id="PTHR11851">
    <property type="entry name" value="METALLOPROTEASE"/>
    <property type="match status" value="1"/>
</dbReference>
<reference evidence="6 7" key="1">
    <citation type="submission" date="2020-08" db="EMBL/GenBank/DDBJ databases">
        <title>Genomic Encyclopedia of Type Strains, Phase IV (KMG-IV): sequencing the most valuable type-strain genomes for metagenomic binning, comparative biology and taxonomic classification.</title>
        <authorList>
            <person name="Goeker M."/>
        </authorList>
    </citation>
    <scope>NUCLEOTIDE SEQUENCE [LARGE SCALE GENOMIC DNA]</scope>
    <source>
        <strain evidence="6 7">DSM 27471</strain>
    </source>
</reference>
<evidence type="ECO:0000256" key="1">
    <source>
        <dbReference type="ARBA" id="ARBA00001947"/>
    </source>
</evidence>
<dbReference type="AlphaFoldDB" id="A0A7W5H251"/>